<dbReference type="GO" id="GO:0034007">
    <property type="term" value="F:S-linalool synthase activity"/>
    <property type="evidence" value="ECO:0007669"/>
    <property type="project" value="EnsemblPlants"/>
</dbReference>
<dbReference type="PANTHER" id="PTHR31225:SF0">
    <property type="entry name" value="S-(+)-LINALOOL SYNTHASE, CHLOROPLASTIC"/>
    <property type="match status" value="1"/>
</dbReference>
<protein>
    <submittedName>
        <fullName evidence="7">Uncharacterized protein</fullName>
    </submittedName>
</protein>
<evidence type="ECO:0000256" key="2">
    <source>
        <dbReference type="ARBA" id="ARBA00022723"/>
    </source>
</evidence>
<reference evidence="7 8" key="1">
    <citation type="journal article" date="2012" name="Nature">
        <title>Repeated polyploidization of Gossypium genomes and the evolution of spinnable cotton fibres.</title>
        <authorList>
            <person name="Paterson A.H."/>
            <person name="Wendel J.F."/>
            <person name="Gundlach H."/>
            <person name="Guo H."/>
            <person name="Jenkins J."/>
            <person name="Jin D."/>
            <person name="Llewellyn D."/>
            <person name="Showmaker K.C."/>
            <person name="Shu S."/>
            <person name="Udall J."/>
            <person name="Yoo M.J."/>
            <person name="Byers R."/>
            <person name="Chen W."/>
            <person name="Doron-Faigenboim A."/>
            <person name="Duke M.V."/>
            <person name="Gong L."/>
            <person name="Grimwood J."/>
            <person name="Grover C."/>
            <person name="Grupp K."/>
            <person name="Hu G."/>
            <person name="Lee T.H."/>
            <person name="Li J."/>
            <person name="Lin L."/>
            <person name="Liu T."/>
            <person name="Marler B.S."/>
            <person name="Page J.T."/>
            <person name="Roberts A.W."/>
            <person name="Romanel E."/>
            <person name="Sanders W.S."/>
            <person name="Szadkowski E."/>
            <person name="Tan X."/>
            <person name="Tang H."/>
            <person name="Xu C."/>
            <person name="Wang J."/>
            <person name="Wang Z."/>
            <person name="Zhang D."/>
            <person name="Zhang L."/>
            <person name="Ashrafi H."/>
            <person name="Bedon F."/>
            <person name="Bowers J.E."/>
            <person name="Brubaker C.L."/>
            <person name="Chee P.W."/>
            <person name="Das S."/>
            <person name="Gingle A.R."/>
            <person name="Haigler C.H."/>
            <person name="Harker D."/>
            <person name="Hoffmann L.V."/>
            <person name="Hovav R."/>
            <person name="Jones D.C."/>
            <person name="Lemke C."/>
            <person name="Mansoor S."/>
            <person name="ur Rahman M."/>
            <person name="Rainville L.N."/>
            <person name="Rambani A."/>
            <person name="Reddy U.K."/>
            <person name="Rong J.K."/>
            <person name="Saranga Y."/>
            <person name="Scheffler B.E."/>
            <person name="Scheffler J.A."/>
            <person name="Stelly D.M."/>
            <person name="Triplett B.A."/>
            <person name="Van Deynze A."/>
            <person name="Vaslin M.F."/>
            <person name="Waghmare V.N."/>
            <person name="Walford S.A."/>
            <person name="Wright R.J."/>
            <person name="Zaki E.A."/>
            <person name="Zhang T."/>
            <person name="Dennis E.S."/>
            <person name="Mayer K.F."/>
            <person name="Peterson D.G."/>
            <person name="Rokhsar D.S."/>
            <person name="Wang X."/>
            <person name="Schmutz J."/>
        </authorList>
    </citation>
    <scope>NUCLEOTIDE SEQUENCE [LARGE SCALE GENOMIC DNA]</scope>
</reference>
<dbReference type="Gene3D" id="1.50.10.130">
    <property type="entry name" value="Terpene synthase, N-terminal domain"/>
    <property type="match status" value="1"/>
</dbReference>
<evidence type="ECO:0000256" key="4">
    <source>
        <dbReference type="ARBA" id="ARBA00023239"/>
    </source>
</evidence>
<dbReference type="STRING" id="29730.A0A0D2T0X4"/>
<dbReference type="InterPro" id="IPR008949">
    <property type="entry name" value="Isoprenoid_synthase_dom_sf"/>
</dbReference>
<evidence type="ECO:0000256" key="1">
    <source>
        <dbReference type="ARBA" id="ARBA00001946"/>
    </source>
</evidence>
<dbReference type="EMBL" id="CM001750">
    <property type="protein sequence ID" value="KJB69368.1"/>
    <property type="molecule type" value="Genomic_DNA"/>
</dbReference>
<dbReference type="Proteomes" id="UP000032304">
    <property type="component" value="Chromosome 11"/>
</dbReference>
<proteinExistence type="predicted"/>
<accession>A0A0D2T0X4</accession>
<dbReference type="Gene3D" id="1.10.600.10">
    <property type="entry name" value="Farnesyl Diphosphate Synthase"/>
    <property type="match status" value="1"/>
</dbReference>
<dbReference type="Pfam" id="PF01397">
    <property type="entry name" value="Terpene_synth"/>
    <property type="match status" value="1"/>
</dbReference>
<name>A0A0D2T0X4_GOSRA</name>
<dbReference type="GO" id="GO:0043693">
    <property type="term" value="P:monoterpene biosynthetic process"/>
    <property type="evidence" value="ECO:0007669"/>
    <property type="project" value="EnsemblPlants"/>
</dbReference>
<gene>
    <name evidence="7" type="ORF">B456_011G019700</name>
</gene>
<dbReference type="SFLD" id="SFLDG01019">
    <property type="entry name" value="Terpene_Cyclase_Like_1_C_Termi"/>
    <property type="match status" value="1"/>
</dbReference>
<dbReference type="InterPro" id="IPR050148">
    <property type="entry name" value="Terpene_synthase-like"/>
</dbReference>
<dbReference type="InterPro" id="IPR001906">
    <property type="entry name" value="Terpene_synth_N"/>
</dbReference>
<dbReference type="SUPFAM" id="SSF48239">
    <property type="entry name" value="Terpenoid cyclases/Protein prenyltransferases"/>
    <property type="match status" value="1"/>
</dbReference>
<dbReference type="CDD" id="cd00684">
    <property type="entry name" value="Terpene_cyclase_plant_C1"/>
    <property type="match status" value="1"/>
</dbReference>
<evidence type="ECO:0000313" key="7">
    <source>
        <dbReference type="EMBL" id="KJB69368.1"/>
    </source>
</evidence>
<dbReference type="OrthoDB" id="1921927at2759"/>
<comment type="cofactor">
    <cofactor evidence="1">
        <name>Mg(2+)</name>
        <dbReference type="ChEBI" id="CHEBI:18420"/>
    </cofactor>
</comment>
<dbReference type="GO" id="GO:0016102">
    <property type="term" value="P:diterpenoid biosynthetic process"/>
    <property type="evidence" value="ECO:0007669"/>
    <property type="project" value="InterPro"/>
</dbReference>
<feature type="domain" description="Terpene synthase N-terminal" evidence="5">
    <location>
        <begin position="69"/>
        <end position="212"/>
    </location>
</feature>
<dbReference type="SFLD" id="SFLDS00005">
    <property type="entry name" value="Isoprenoid_Synthase_Type_I"/>
    <property type="match status" value="1"/>
</dbReference>
<evidence type="ECO:0000256" key="3">
    <source>
        <dbReference type="ARBA" id="ARBA00022842"/>
    </source>
</evidence>
<feature type="domain" description="Terpene synthase metal-binding" evidence="6">
    <location>
        <begin position="283"/>
        <end position="522"/>
    </location>
</feature>
<dbReference type="eggNOG" id="ENOG502QTGK">
    <property type="taxonomic scope" value="Eukaryota"/>
</dbReference>
<dbReference type="InterPro" id="IPR036965">
    <property type="entry name" value="Terpene_synth_N_sf"/>
</dbReference>
<dbReference type="GO" id="GO:0010333">
    <property type="term" value="F:terpene synthase activity"/>
    <property type="evidence" value="ECO:0007669"/>
    <property type="project" value="InterPro"/>
</dbReference>
<sequence length="586" mass="67745">MASFSKVFCTSPSSPIAIKKTSRINSNPPSSLSMIPRCNAYKEPSFVSTPVQHVDYRYGNPNITDEFLDEYASKLEGFKRVFKLVSEDPLQGLTMIDAIQRLGIDHHFQHEIEQVLQRQFMLSANGNGFHNYDLHEVALRFRLLRQEGYFVPAGVFDRFRDREASFRHEHCRDIKGLIELYEASQLGMDGEDILDEAREFSSQSLRKWRMAKVDLFSERAIRNTLDQPFHKTLSRFTARNLLGTDFQGTNGWINILQELAKMDFNLVQSLHQKEIAHISNWWKQLGLAKELEFARDQPMKWYIWSMACLTDPTLSEQRIDLTKPISLIYIIDDIFDVYGTLDELTLFVQVVERWDYAASDKLPYYMKICFKALDDITNEISQKVYKEHGRNPINSLRKAWSTLFRAFLVEARWFGSGNLPKANEYLENGIISSGVHIVLVHIFFLLGIGSTDQNVELIDNNPSIISSTATILRLWDDLGSAKDENQDGHDGSYIDCYMKENQGIEVENARKHVINMIANEWKLLNQQCIFQKSFSMTFCEASLNIARMVPLMYSYDENQCLPSLDKYMKSLLYQSIPMKTLLPTKL</sequence>
<keyword evidence="4" id="KW-0456">Lyase</keyword>
<dbReference type="InterPro" id="IPR008930">
    <property type="entry name" value="Terpenoid_cyclase/PrenylTrfase"/>
</dbReference>
<dbReference type="Gramene" id="KJB69368">
    <property type="protein sequence ID" value="KJB69368"/>
    <property type="gene ID" value="B456_011G019700"/>
</dbReference>
<dbReference type="InterPro" id="IPR005630">
    <property type="entry name" value="Terpene_synthase_metal-bd"/>
</dbReference>
<keyword evidence="8" id="KW-1185">Reference proteome</keyword>
<dbReference type="SUPFAM" id="SSF48576">
    <property type="entry name" value="Terpenoid synthases"/>
    <property type="match status" value="1"/>
</dbReference>
<evidence type="ECO:0000259" key="6">
    <source>
        <dbReference type="Pfam" id="PF03936"/>
    </source>
</evidence>
<dbReference type="GO" id="GO:0000287">
    <property type="term" value="F:magnesium ion binding"/>
    <property type="evidence" value="ECO:0007669"/>
    <property type="project" value="InterPro"/>
</dbReference>
<dbReference type="OMA" id="MMTAIQG"/>
<evidence type="ECO:0000313" key="8">
    <source>
        <dbReference type="Proteomes" id="UP000032304"/>
    </source>
</evidence>
<dbReference type="AlphaFoldDB" id="A0A0D2T0X4"/>
<dbReference type="InterPro" id="IPR044814">
    <property type="entry name" value="Terpene_cyclase_plant_C1"/>
</dbReference>
<organism evidence="7 8">
    <name type="scientific">Gossypium raimondii</name>
    <name type="common">Peruvian cotton</name>
    <name type="synonym">Gossypium klotzschianum subsp. raimondii</name>
    <dbReference type="NCBI Taxonomy" id="29730"/>
    <lineage>
        <taxon>Eukaryota</taxon>
        <taxon>Viridiplantae</taxon>
        <taxon>Streptophyta</taxon>
        <taxon>Embryophyta</taxon>
        <taxon>Tracheophyta</taxon>
        <taxon>Spermatophyta</taxon>
        <taxon>Magnoliopsida</taxon>
        <taxon>eudicotyledons</taxon>
        <taxon>Gunneridae</taxon>
        <taxon>Pentapetalae</taxon>
        <taxon>rosids</taxon>
        <taxon>malvids</taxon>
        <taxon>Malvales</taxon>
        <taxon>Malvaceae</taxon>
        <taxon>Malvoideae</taxon>
        <taxon>Gossypium</taxon>
    </lineage>
</organism>
<keyword evidence="2" id="KW-0479">Metal-binding</keyword>
<dbReference type="InterPro" id="IPR034741">
    <property type="entry name" value="Terpene_cyclase-like_1_C"/>
</dbReference>
<dbReference type="FunFam" id="1.10.600.10:FF:000007">
    <property type="entry name" value="Isoprene synthase, chloroplastic"/>
    <property type="match status" value="1"/>
</dbReference>
<dbReference type="Pfam" id="PF03936">
    <property type="entry name" value="Terpene_synth_C"/>
    <property type="match status" value="1"/>
</dbReference>
<dbReference type="PANTHER" id="PTHR31225">
    <property type="entry name" value="OS04G0344100 PROTEIN-RELATED"/>
    <property type="match status" value="1"/>
</dbReference>
<evidence type="ECO:0000259" key="5">
    <source>
        <dbReference type="Pfam" id="PF01397"/>
    </source>
</evidence>
<keyword evidence="3" id="KW-0460">Magnesium</keyword>